<keyword evidence="12" id="KW-1185">Reference proteome</keyword>
<dbReference type="PANTHER" id="PTHR10110">
    <property type="entry name" value="SODIUM/HYDROGEN EXCHANGER"/>
    <property type="match status" value="1"/>
</dbReference>
<organism evidence="11 12">
    <name type="scientific">Ramazzottius varieornatus</name>
    <name type="common">Water bear</name>
    <name type="synonym">Tardigrade</name>
    <dbReference type="NCBI Taxonomy" id="947166"/>
    <lineage>
        <taxon>Eukaryota</taxon>
        <taxon>Metazoa</taxon>
        <taxon>Ecdysozoa</taxon>
        <taxon>Tardigrada</taxon>
        <taxon>Eutardigrada</taxon>
        <taxon>Parachela</taxon>
        <taxon>Hypsibioidea</taxon>
        <taxon>Ramazzottiidae</taxon>
        <taxon>Ramazzottius</taxon>
    </lineage>
</organism>
<keyword evidence="2" id="KW-0813">Transport</keyword>
<dbReference type="AlphaFoldDB" id="A0A1D1UMW2"/>
<evidence type="ECO:0000256" key="3">
    <source>
        <dbReference type="ARBA" id="ARBA00022692"/>
    </source>
</evidence>
<comment type="caution">
    <text evidence="11">The sequence shown here is derived from an EMBL/GenBank/DDBJ whole genome shotgun (WGS) entry which is preliminary data.</text>
</comment>
<evidence type="ECO:0000313" key="11">
    <source>
        <dbReference type="EMBL" id="GAU91044.1"/>
    </source>
</evidence>
<keyword evidence="5" id="KW-0915">Sodium</keyword>
<dbReference type="GO" id="GO:0015385">
    <property type="term" value="F:sodium:proton antiporter activity"/>
    <property type="evidence" value="ECO:0007669"/>
    <property type="project" value="InterPro"/>
</dbReference>
<evidence type="ECO:0000256" key="5">
    <source>
        <dbReference type="ARBA" id="ARBA00023053"/>
    </source>
</evidence>
<feature type="transmembrane region" description="Helical" evidence="9">
    <location>
        <begin position="63"/>
        <end position="88"/>
    </location>
</feature>
<protein>
    <recommendedName>
        <fullName evidence="10">Cation/H+ exchanger transmembrane domain-containing protein</fullName>
    </recommendedName>
</protein>
<reference evidence="11 12" key="1">
    <citation type="journal article" date="2016" name="Nat. Commun.">
        <title>Extremotolerant tardigrade genome and improved radiotolerance of human cultured cells by tardigrade-unique protein.</title>
        <authorList>
            <person name="Hashimoto T."/>
            <person name="Horikawa D.D."/>
            <person name="Saito Y."/>
            <person name="Kuwahara H."/>
            <person name="Kozuka-Hata H."/>
            <person name="Shin-I T."/>
            <person name="Minakuchi Y."/>
            <person name="Ohishi K."/>
            <person name="Motoyama A."/>
            <person name="Aizu T."/>
            <person name="Enomoto A."/>
            <person name="Kondo K."/>
            <person name="Tanaka S."/>
            <person name="Hara Y."/>
            <person name="Koshikawa S."/>
            <person name="Sagara H."/>
            <person name="Miura T."/>
            <person name="Yokobori S."/>
            <person name="Miyagawa K."/>
            <person name="Suzuki Y."/>
            <person name="Kubo T."/>
            <person name="Oyama M."/>
            <person name="Kohara Y."/>
            <person name="Fujiyama A."/>
            <person name="Arakawa K."/>
            <person name="Katayama T."/>
            <person name="Toyoda A."/>
            <person name="Kunieda T."/>
        </authorList>
    </citation>
    <scope>NUCLEOTIDE SEQUENCE [LARGE SCALE GENOMIC DNA]</scope>
    <source>
        <strain evidence="11 12">YOKOZUNA-1</strain>
    </source>
</reference>
<name>A0A1D1UMW2_RAMVA</name>
<dbReference type="GO" id="GO:0098719">
    <property type="term" value="P:sodium ion import across plasma membrane"/>
    <property type="evidence" value="ECO:0007669"/>
    <property type="project" value="TreeGrafter"/>
</dbReference>
<evidence type="ECO:0000256" key="2">
    <source>
        <dbReference type="ARBA" id="ARBA00022448"/>
    </source>
</evidence>
<feature type="transmembrane region" description="Helical" evidence="9">
    <location>
        <begin position="22"/>
        <end position="43"/>
    </location>
</feature>
<dbReference type="InterPro" id="IPR006153">
    <property type="entry name" value="Cation/H_exchanger_TM"/>
</dbReference>
<evidence type="ECO:0000256" key="9">
    <source>
        <dbReference type="SAM" id="Phobius"/>
    </source>
</evidence>
<evidence type="ECO:0000256" key="7">
    <source>
        <dbReference type="ARBA" id="ARBA00023136"/>
    </source>
</evidence>
<proteinExistence type="predicted"/>
<keyword evidence="6" id="KW-0406">Ion transport</keyword>
<dbReference type="GO" id="GO:0015386">
    <property type="term" value="F:potassium:proton antiporter activity"/>
    <property type="evidence" value="ECO:0007669"/>
    <property type="project" value="TreeGrafter"/>
</dbReference>
<dbReference type="EMBL" id="BDGG01000001">
    <property type="protein sequence ID" value="GAU91044.1"/>
    <property type="molecule type" value="Genomic_DNA"/>
</dbReference>
<dbReference type="InterPro" id="IPR018422">
    <property type="entry name" value="Cation/H_exchanger_CPA1"/>
</dbReference>
<evidence type="ECO:0000313" key="12">
    <source>
        <dbReference type="Proteomes" id="UP000186922"/>
    </source>
</evidence>
<evidence type="ECO:0000259" key="10">
    <source>
        <dbReference type="Pfam" id="PF00999"/>
    </source>
</evidence>
<dbReference type="OrthoDB" id="196264at2759"/>
<dbReference type="GO" id="GO:0005886">
    <property type="term" value="C:plasma membrane"/>
    <property type="evidence" value="ECO:0007669"/>
    <property type="project" value="TreeGrafter"/>
</dbReference>
<keyword evidence="8" id="KW-0739">Sodium transport</keyword>
<sequence length="111" mass="12290">MTAFAGQAEVTIKDVWLGVAKFFVVSVGGLVIGAVCGIFTAVITRYTEHVRVVEPLTMFIMAYSSYLICELFHLSGIIAIITCGLLQWQYAVHNVSFKSRTTVKYFSKMLA</sequence>
<keyword evidence="4 9" id="KW-1133">Transmembrane helix</keyword>
<dbReference type="STRING" id="947166.A0A1D1UMW2"/>
<feature type="domain" description="Cation/H+ exchanger transmembrane" evidence="10">
    <location>
        <begin position="3"/>
        <end position="107"/>
    </location>
</feature>
<accession>A0A1D1UMW2</accession>
<keyword evidence="7 9" id="KW-0472">Membrane</keyword>
<keyword evidence="3 9" id="KW-0812">Transmembrane</keyword>
<dbReference type="PANTHER" id="PTHR10110:SF126">
    <property type="entry name" value="NA(+)_H(+) EXCHANGER PROTEIN 7"/>
    <property type="match status" value="1"/>
</dbReference>
<evidence type="ECO:0000256" key="4">
    <source>
        <dbReference type="ARBA" id="ARBA00022989"/>
    </source>
</evidence>
<evidence type="ECO:0000256" key="1">
    <source>
        <dbReference type="ARBA" id="ARBA00004141"/>
    </source>
</evidence>
<dbReference type="GO" id="GO:0051453">
    <property type="term" value="P:regulation of intracellular pH"/>
    <property type="evidence" value="ECO:0007669"/>
    <property type="project" value="TreeGrafter"/>
</dbReference>
<dbReference type="Pfam" id="PF00999">
    <property type="entry name" value="Na_H_Exchanger"/>
    <property type="match status" value="1"/>
</dbReference>
<comment type="subcellular location">
    <subcellularLocation>
        <location evidence="1">Membrane</location>
        <topology evidence="1">Multi-pass membrane protein</topology>
    </subcellularLocation>
</comment>
<gene>
    <name evidence="11" type="primary">RvY_03374-1</name>
    <name evidence="11" type="synonym">RvY_03374.1</name>
    <name evidence="11" type="ORF">RvY_03374</name>
</gene>
<dbReference type="Proteomes" id="UP000186922">
    <property type="component" value="Unassembled WGS sequence"/>
</dbReference>
<evidence type="ECO:0000256" key="8">
    <source>
        <dbReference type="ARBA" id="ARBA00023201"/>
    </source>
</evidence>
<evidence type="ECO:0000256" key="6">
    <source>
        <dbReference type="ARBA" id="ARBA00023065"/>
    </source>
</evidence>